<organism evidence="2 3">
    <name type="scientific">Luoshenia tenuis</name>
    <dbReference type="NCBI Taxonomy" id="2763654"/>
    <lineage>
        <taxon>Bacteria</taxon>
        <taxon>Bacillati</taxon>
        <taxon>Bacillota</taxon>
        <taxon>Clostridia</taxon>
        <taxon>Christensenellales</taxon>
        <taxon>Christensenellaceae</taxon>
        <taxon>Luoshenia</taxon>
    </lineage>
</organism>
<dbReference type="RefSeq" id="WP_249285067.1">
    <property type="nucleotide sequence ID" value="NZ_JACRSO010000002.1"/>
</dbReference>
<feature type="transmembrane region" description="Helical" evidence="1">
    <location>
        <begin position="6"/>
        <end position="26"/>
    </location>
</feature>
<gene>
    <name evidence="2" type="ORF">H8699_07135</name>
</gene>
<dbReference type="Proteomes" id="UP000654279">
    <property type="component" value="Unassembled WGS sequence"/>
</dbReference>
<keyword evidence="3" id="KW-1185">Reference proteome</keyword>
<dbReference type="EMBL" id="JACRSO010000002">
    <property type="protein sequence ID" value="MBC8529199.1"/>
    <property type="molecule type" value="Genomic_DNA"/>
</dbReference>
<evidence type="ECO:0000313" key="2">
    <source>
        <dbReference type="EMBL" id="MBC8529199.1"/>
    </source>
</evidence>
<accession>A0A926D1F2</accession>
<dbReference type="Gene3D" id="2.60.320.10">
    <property type="entry name" value="N-utilization substance G protein NusG, insert domain"/>
    <property type="match status" value="1"/>
</dbReference>
<reference evidence="2" key="1">
    <citation type="submission" date="2020-08" db="EMBL/GenBank/DDBJ databases">
        <title>Genome public.</title>
        <authorList>
            <person name="Liu C."/>
            <person name="Sun Q."/>
        </authorList>
    </citation>
    <scope>NUCLEOTIDE SEQUENCE</scope>
    <source>
        <strain evidence="2">NSJ-44</strain>
    </source>
</reference>
<sequence>MRRNDWLLAGATVLTALGLMLAFFLYPQPTGQWVTVAVEGRIFAQYPLAQDATYRIETAQGYNLLQIENRQVKIVQADCPDGSCTHQQPLGENGGGSIVCLPHHLVVTLDTQKEGGIDALVQ</sequence>
<dbReference type="InterPro" id="IPR038690">
    <property type="entry name" value="NusG_2_sf"/>
</dbReference>
<name>A0A926D1F2_9FIRM</name>
<comment type="caution">
    <text evidence="2">The sequence shown here is derived from an EMBL/GenBank/DDBJ whole genome shotgun (WGS) entry which is preliminary data.</text>
</comment>
<keyword evidence="1" id="KW-0472">Membrane</keyword>
<evidence type="ECO:0000256" key="1">
    <source>
        <dbReference type="SAM" id="Phobius"/>
    </source>
</evidence>
<evidence type="ECO:0000313" key="3">
    <source>
        <dbReference type="Proteomes" id="UP000654279"/>
    </source>
</evidence>
<keyword evidence="1" id="KW-1133">Transmembrane helix</keyword>
<proteinExistence type="predicted"/>
<dbReference type="Pfam" id="PF07009">
    <property type="entry name" value="NusG_II"/>
    <property type="match status" value="1"/>
</dbReference>
<dbReference type="AlphaFoldDB" id="A0A926D1F2"/>
<keyword evidence="1" id="KW-0812">Transmembrane</keyword>
<protein>
    <submittedName>
        <fullName evidence="2">NusG domain II-containing protein</fullName>
    </submittedName>
</protein>